<evidence type="ECO:0000256" key="2">
    <source>
        <dbReference type="ARBA" id="ARBA00001966"/>
    </source>
</evidence>
<reference evidence="22 23" key="1">
    <citation type="submission" date="2020-08" db="EMBL/GenBank/DDBJ databases">
        <title>Polaribacter sp. L12M9 isolated from gut of the Korean scallop.</title>
        <authorList>
            <person name="Jeong Y.S."/>
        </authorList>
    </citation>
    <scope>NUCLEOTIDE SEQUENCE [LARGE SCALE GENOMIC DNA]</scope>
    <source>
        <strain evidence="22 23">L12M9</strain>
    </source>
</reference>
<evidence type="ECO:0000256" key="15">
    <source>
        <dbReference type="ARBA" id="ARBA00023012"/>
    </source>
</evidence>
<keyword evidence="19" id="KW-0802">TPR repeat</keyword>
<feature type="transmembrane region" description="Helical" evidence="20">
    <location>
        <begin position="339"/>
        <end position="357"/>
    </location>
</feature>
<dbReference type="GO" id="GO:0051539">
    <property type="term" value="F:4 iron, 4 sulfur cluster binding"/>
    <property type="evidence" value="ECO:0007669"/>
    <property type="project" value="UniProtKB-KW"/>
</dbReference>
<dbReference type="AlphaFoldDB" id="A0A7G9LAM8"/>
<feature type="domain" description="Histidine kinase" evidence="21">
    <location>
        <begin position="407"/>
        <end position="598"/>
    </location>
</feature>
<evidence type="ECO:0000256" key="19">
    <source>
        <dbReference type="PROSITE-ProRule" id="PRU00339"/>
    </source>
</evidence>
<keyword evidence="6" id="KW-0004">4Fe-4S</keyword>
<keyword evidence="14" id="KW-0408">Iron</keyword>
<dbReference type="SMART" id="SM00387">
    <property type="entry name" value="HATPase_c"/>
    <property type="match status" value="1"/>
</dbReference>
<evidence type="ECO:0000256" key="12">
    <source>
        <dbReference type="ARBA" id="ARBA00022777"/>
    </source>
</evidence>
<proteinExistence type="predicted"/>
<comment type="function">
    <text evidence="17">Member of the two-component regulatory system NreB/NreC involved in the control of dissimilatory nitrate/nitrite reduction in response to oxygen. NreB functions as a direct oxygen sensor histidine kinase which is autophosphorylated, in the absence of oxygen, probably at the conserved histidine residue, and transfers its phosphate group probably to a conserved aspartate residue of NreC. NreB/NreC activates the expression of the nitrate (narGHJI) and nitrite (nir) reductase operons, as well as the putative nitrate transporter gene narT.</text>
</comment>
<evidence type="ECO:0000256" key="10">
    <source>
        <dbReference type="ARBA" id="ARBA00022723"/>
    </source>
</evidence>
<keyword evidence="9" id="KW-0808">Transferase</keyword>
<evidence type="ECO:0000256" key="16">
    <source>
        <dbReference type="ARBA" id="ARBA00023014"/>
    </source>
</evidence>
<evidence type="ECO:0000256" key="4">
    <source>
        <dbReference type="ARBA" id="ARBA00012438"/>
    </source>
</evidence>
<dbReference type="Pfam" id="PF07730">
    <property type="entry name" value="HisKA_3"/>
    <property type="match status" value="1"/>
</dbReference>
<feature type="repeat" description="TPR" evidence="19">
    <location>
        <begin position="224"/>
        <end position="257"/>
    </location>
</feature>
<dbReference type="InterPro" id="IPR011712">
    <property type="entry name" value="Sig_transdc_His_kin_sub3_dim/P"/>
</dbReference>
<dbReference type="GO" id="GO:0005737">
    <property type="term" value="C:cytoplasm"/>
    <property type="evidence" value="ECO:0007669"/>
    <property type="project" value="UniProtKB-SubCell"/>
</dbReference>
<dbReference type="KEGG" id="ppec:H9W90_00705"/>
<dbReference type="GO" id="GO:0016020">
    <property type="term" value="C:membrane"/>
    <property type="evidence" value="ECO:0007669"/>
    <property type="project" value="InterPro"/>
</dbReference>
<dbReference type="GO" id="GO:0046872">
    <property type="term" value="F:metal ion binding"/>
    <property type="evidence" value="ECO:0007669"/>
    <property type="project" value="UniProtKB-KW"/>
</dbReference>
<evidence type="ECO:0000256" key="20">
    <source>
        <dbReference type="SAM" id="Phobius"/>
    </source>
</evidence>
<dbReference type="SUPFAM" id="SSF48452">
    <property type="entry name" value="TPR-like"/>
    <property type="match status" value="2"/>
</dbReference>
<dbReference type="InterPro" id="IPR036890">
    <property type="entry name" value="HATPase_C_sf"/>
</dbReference>
<dbReference type="PRINTS" id="PR00344">
    <property type="entry name" value="BCTRLSENSOR"/>
</dbReference>
<keyword evidence="12" id="KW-0418">Kinase</keyword>
<keyword evidence="15" id="KW-0902">Two-component regulatory system</keyword>
<evidence type="ECO:0000256" key="11">
    <source>
        <dbReference type="ARBA" id="ARBA00022741"/>
    </source>
</evidence>
<accession>A0A7G9LAM8</accession>
<evidence type="ECO:0000256" key="7">
    <source>
        <dbReference type="ARBA" id="ARBA00022490"/>
    </source>
</evidence>
<dbReference type="InterPro" id="IPR005467">
    <property type="entry name" value="His_kinase_dom"/>
</dbReference>
<keyword evidence="7" id="KW-0963">Cytoplasm</keyword>
<evidence type="ECO:0000313" key="22">
    <source>
        <dbReference type="EMBL" id="QNM85677.1"/>
    </source>
</evidence>
<dbReference type="PROSITE" id="PS50109">
    <property type="entry name" value="HIS_KIN"/>
    <property type="match status" value="1"/>
</dbReference>
<comment type="catalytic activity">
    <reaction evidence="1">
        <text>ATP + protein L-histidine = ADP + protein N-phospho-L-histidine.</text>
        <dbReference type="EC" id="2.7.13.3"/>
    </reaction>
</comment>
<dbReference type="EC" id="2.7.13.3" evidence="4"/>
<name>A0A7G9LAM8_9FLAO</name>
<dbReference type="SMART" id="SM00028">
    <property type="entry name" value="TPR"/>
    <property type="match status" value="3"/>
</dbReference>
<evidence type="ECO:0000313" key="23">
    <source>
        <dbReference type="Proteomes" id="UP000515808"/>
    </source>
</evidence>
<keyword evidence="11" id="KW-0547">Nucleotide-binding</keyword>
<comment type="cofactor">
    <cofactor evidence="2">
        <name>[4Fe-4S] cluster</name>
        <dbReference type="ChEBI" id="CHEBI:49883"/>
    </cofactor>
</comment>
<gene>
    <name evidence="22" type="ORF">H9W90_00705</name>
</gene>
<dbReference type="CDD" id="cd16917">
    <property type="entry name" value="HATPase_UhpB-NarQ-NarX-like"/>
    <property type="match status" value="1"/>
</dbReference>
<dbReference type="InterPro" id="IPR011990">
    <property type="entry name" value="TPR-like_helical_dom_sf"/>
</dbReference>
<keyword evidence="16" id="KW-0411">Iron-sulfur</keyword>
<evidence type="ECO:0000256" key="3">
    <source>
        <dbReference type="ARBA" id="ARBA00004496"/>
    </source>
</evidence>
<sequence>MKNILRIKLLVSIIVFFCNNTFYPKSKEVVFNTTSSFVLQNDSLSQNYKSAKVFFEKEDYANALREAQKIVEVGSSYSSEELVLTNYLIANIFYSTKSYDNAIKYYKKTLDLVQQLKDVEFKSEAEINFDKDFIKAEAYLNFGNSYYQLYNKDYLQKHKDSALFFYDKVDDFFSSKNNVLEVKSRAYSNSSVIYLNDTLFDKARDYAMKAIQIHRNQNNKVNEAGALVNLSNIYLSENNFKKAKETYYEALDLIRNEKSSKALIVREKIYFNLAYNLYKLKDYQAYFYQELSYNIKDSLREQEVRGIIEELDAQYDFKSAKKLLLKEEENKRLKAQRTFWVIGIGGFIIILSLLYWLNLYKLRQKNLGLQLSQNQLILNQNIEKIKSESQVRILNATIDGKESERKDIAETLHDSVSALLSSANLHLQATRSQFKGDHPIEIDKTQEIITEASQKIRDLSHTLVSSVLLKFGLKYAVKDMADKYSNSQLKFETEVGKVRRYHQSFEIKVYNIIQEFLNNILKHSKAENATIKLNEENSKLIFVISDDGVGFDKSKISDKDGLGLNQIDARIQVMNGRFHINSSVNNGTTIEVELPILEKPNHV</sequence>
<dbReference type="PROSITE" id="PS50005">
    <property type="entry name" value="TPR"/>
    <property type="match status" value="1"/>
</dbReference>
<dbReference type="Gene3D" id="1.20.5.1930">
    <property type="match status" value="1"/>
</dbReference>
<dbReference type="Pfam" id="PF02518">
    <property type="entry name" value="HATPase_c"/>
    <property type="match status" value="1"/>
</dbReference>
<dbReference type="Gene3D" id="3.30.565.10">
    <property type="entry name" value="Histidine kinase-like ATPase, C-terminal domain"/>
    <property type="match status" value="1"/>
</dbReference>
<keyword evidence="10" id="KW-0479">Metal-binding</keyword>
<dbReference type="Gene3D" id="1.25.40.10">
    <property type="entry name" value="Tetratricopeptide repeat domain"/>
    <property type="match status" value="2"/>
</dbReference>
<keyword evidence="20" id="KW-0472">Membrane</keyword>
<dbReference type="InterPro" id="IPR003594">
    <property type="entry name" value="HATPase_dom"/>
</dbReference>
<dbReference type="Proteomes" id="UP000515808">
    <property type="component" value="Chromosome"/>
</dbReference>
<protein>
    <recommendedName>
        <fullName evidence="5">Oxygen sensor histidine kinase NreB</fullName>
        <ecNumber evidence="4">2.7.13.3</ecNumber>
    </recommendedName>
    <alternativeName>
        <fullName evidence="18">Nitrogen regulation protein B</fullName>
    </alternativeName>
</protein>
<dbReference type="PANTHER" id="PTHR24421:SF10">
    <property type="entry name" value="NITRATE_NITRITE SENSOR PROTEIN NARQ"/>
    <property type="match status" value="1"/>
</dbReference>
<evidence type="ECO:0000256" key="13">
    <source>
        <dbReference type="ARBA" id="ARBA00022840"/>
    </source>
</evidence>
<dbReference type="GO" id="GO:0046983">
    <property type="term" value="F:protein dimerization activity"/>
    <property type="evidence" value="ECO:0007669"/>
    <property type="project" value="InterPro"/>
</dbReference>
<dbReference type="InterPro" id="IPR019734">
    <property type="entry name" value="TPR_rpt"/>
</dbReference>
<dbReference type="GO" id="GO:0005524">
    <property type="term" value="F:ATP binding"/>
    <property type="evidence" value="ECO:0007669"/>
    <property type="project" value="UniProtKB-KW"/>
</dbReference>
<evidence type="ECO:0000256" key="9">
    <source>
        <dbReference type="ARBA" id="ARBA00022679"/>
    </source>
</evidence>
<dbReference type="SUPFAM" id="SSF55874">
    <property type="entry name" value="ATPase domain of HSP90 chaperone/DNA topoisomerase II/histidine kinase"/>
    <property type="match status" value="1"/>
</dbReference>
<evidence type="ECO:0000256" key="18">
    <source>
        <dbReference type="ARBA" id="ARBA00030800"/>
    </source>
</evidence>
<evidence type="ECO:0000256" key="8">
    <source>
        <dbReference type="ARBA" id="ARBA00022553"/>
    </source>
</evidence>
<evidence type="ECO:0000256" key="1">
    <source>
        <dbReference type="ARBA" id="ARBA00000085"/>
    </source>
</evidence>
<comment type="subcellular location">
    <subcellularLocation>
        <location evidence="3">Cytoplasm</location>
    </subcellularLocation>
</comment>
<evidence type="ECO:0000256" key="17">
    <source>
        <dbReference type="ARBA" id="ARBA00024827"/>
    </source>
</evidence>
<evidence type="ECO:0000256" key="14">
    <source>
        <dbReference type="ARBA" id="ARBA00023004"/>
    </source>
</evidence>
<evidence type="ECO:0000256" key="5">
    <source>
        <dbReference type="ARBA" id="ARBA00017322"/>
    </source>
</evidence>
<dbReference type="GO" id="GO:0000155">
    <property type="term" value="F:phosphorelay sensor kinase activity"/>
    <property type="evidence" value="ECO:0007669"/>
    <property type="project" value="InterPro"/>
</dbReference>
<evidence type="ECO:0000256" key="6">
    <source>
        <dbReference type="ARBA" id="ARBA00022485"/>
    </source>
</evidence>
<keyword evidence="20" id="KW-0812">Transmembrane</keyword>
<dbReference type="InterPro" id="IPR004358">
    <property type="entry name" value="Sig_transdc_His_kin-like_C"/>
</dbReference>
<dbReference type="PANTHER" id="PTHR24421">
    <property type="entry name" value="NITRATE/NITRITE SENSOR PROTEIN NARX-RELATED"/>
    <property type="match status" value="1"/>
</dbReference>
<organism evidence="22 23">
    <name type="scientific">Polaribacter pectinis</name>
    <dbReference type="NCBI Taxonomy" id="2738844"/>
    <lineage>
        <taxon>Bacteria</taxon>
        <taxon>Pseudomonadati</taxon>
        <taxon>Bacteroidota</taxon>
        <taxon>Flavobacteriia</taxon>
        <taxon>Flavobacteriales</taxon>
        <taxon>Flavobacteriaceae</taxon>
    </lineage>
</organism>
<dbReference type="EMBL" id="CP060695">
    <property type="protein sequence ID" value="QNM85677.1"/>
    <property type="molecule type" value="Genomic_DNA"/>
</dbReference>
<keyword evidence="8" id="KW-0597">Phosphoprotein</keyword>
<evidence type="ECO:0000259" key="21">
    <source>
        <dbReference type="PROSITE" id="PS50109"/>
    </source>
</evidence>
<dbReference type="InterPro" id="IPR050482">
    <property type="entry name" value="Sensor_HK_TwoCompSys"/>
</dbReference>
<keyword evidence="20" id="KW-1133">Transmembrane helix</keyword>
<dbReference type="Pfam" id="PF13181">
    <property type="entry name" value="TPR_8"/>
    <property type="match status" value="2"/>
</dbReference>
<keyword evidence="23" id="KW-1185">Reference proteome</keyword>
<keyword evidence="13" id="KW-0067">ATP-binding</keyword>